<dbReference type="Pfam" id="PF01068">
    <property type="entry name" value="DNA_ligase_A_M"/>
    <property type="match status" value="1"/>
</dbReference>
<keyword evidence="9" id="KW-0227">DNA damage</keyword>
<evidence type="ECO:0000256" key="13">
    <source>
        <dbReference type="ARBA" id="ARBA00022932"/>
    </source>
</evidence>
<evidence type="ECO:0000256" key="7">
    <source>
        <dbReference type="ARBA" id="ARBA00022723"/>
    </source>
</evidence>
<dbReference type="SUPFAM" id="SSF56091">
    <property type="entry name" value="DNA ligase/mRNA capping enzyme, catalytic domain"/>
    <property type="match status" value="1"/>
</dbReference>
<dbReference type="Gene3D" id="3.30.470.30">
    <property type="entry name" value="DNA ligase/mRNA capping enzyme"/>
    <property type="match status" value="1"/>
</dbReference>
<feature type="domain" description="ATP-dependent DNA ligase family profile" evidence="22">
    <location>
        <begin position="321"/>
        <end position="426"/>
    </location>
</feature>
<name>A0A6I6HDL2_VARPD</name>
<dbReference type="NCBIfam" id="TIGR02778">
    <property type="entry name" value="ligD_pol"/>
    <property type="match status" value="1"/>
</dbReference>
<dbReference type="GO" id="GO:0005524">
    <property type="term" value="F:ATP binding"/>
    <property type="evidence" value="ECO:0007669"/>
    <property type="project" value="UniProtKB-KW"/>
</dbReference>
<dbReference type="Proteomes" id="UP000425817">
    <property type="component" value="Chromosome"/>
</dbReference>
<keyword evidence="7" id="KW-0479">Metal-binding</keyword>
<dbReference type="CDD" id="cd07971">
    <property type="entry name" value="OBF_DNA_ligase_LigD"/>
    <property type="match status" value="1"/>
</dbReference>
<dbReference type="NCBIfam" id="TIGR02777">
    <property type="entry name" value="LigD_PE_dom"/>
    <property type="match status" value="1"/>
</dbReference>
<dbReference type="Gene3D" id="3.30.1490.70">
    <property type="match status" value="1"/>
</dbReference>
<dbReference type="SUPFAM" id="SSF50249">
    <property type="entry name" value="Nucleic acid-binding proteins"/>
    <property type="match status" value="1"/>
</dbReference>
<evidence type="ECO:0000256" key="9">
    <source>
        <dbReference type="ARBA" id="ARBA00022763"/>
    </source>
</evidence>
<keyword evidence="16" id="KW-0234">DNA repair</keyword>
<evidence type="ECO:0000256" key="16">
    <source>
        <dbReference type="ARBA" id="ARBA00023204"/>
    </source>
</evidence>
<comment type="cofactor">
    <cofactor evidence="1">
        <name>Mn(2+)</name>
        <dbReference type="ChEBI" id="CHEBI:29035"/>
    </cofactor>
</comment>
<dbReference type="GO" id="GO:0006281">
    <property type="term" value="P:DNA repair"/>
    <property type="evidence" value="ECO:0007669"/>
    <property type="project" value="UniProtKB-KW"/>
</dbReference>
<evidence type="ECO:0000256" key="14">
    <source>
        <dbReference type="ARBA" id="ARBA00023125"/>
    </source>
</evidence>
<evidence type="ECO:0000256" key="17">
    <source>
        <dbReference type="ARBA" id="ARBA00023211"/>
    </source>
</evidence>
<evidence type="ECO:0000256" key="8">
    <source>
        <dbReference type="ARBA" id="ARBA00022741"/>
    </source>
</evidence>
<dbReference type="CDD" id="cd07906">
    <property type="entry name" value="Adenylation_DNA_ligase_LigD_LigC"/>
    <property type="match status" value="1"/>
</dbReference>
<evidence type="ECO:0000256" key="3">
    <source>
        <dbReference type="ARBA" id="ARBA00022598"/>
    </source>
</evidence>
<dbReference type="EC" id="6.5.1.1" evidence="2"/>
<dbReference type="PANTHER" id="PTHR42705">
    <property type="entry name" value="BIFUNCTIONAL NON-HOMOLOGOUS END JOINING PROTEIN LIGD"/>
    <property type="match status" value="1"/>
</dbReference>
<keyword evidence="8" id="KW-0547">Nucleotide-binding</keyword>
<keyword evidence="17" id="KW-0464">Manganese</keyword>
<dbReference type="InterPro" id="IPR014144">
    <property type="entry name" value="LigD_PE_domain"/>
</dbReference>
<keyword evidence="5" id="KW-0548">Nucleotidyltransferase</keyword>
<evidence type="ECO:0000256" key="18">
    <source>
        <dbReference type="ARBA" id="ARBA00023268"/>
    </source>
</evidence>
<evidence type="ECO:0000256" key="20">
    <source>
        <dbReference type="ARBA" id="ARBA00034003"/>
    </source>
</evidence>
<dbReference type="InterPro" id="IPR012309">
    <property type="entry name" value="DNA_ligase_ATP-dep_C"/>
</dbReference>
<evidence type="ECO:0000256" key="4">
    <source>
        <dbReference type="ARBA" id="ARBA00022679"/>
    </source>
</evidence>
<evidence type="ECO:0000256" key="10">
    <source>
        <dbReference type="ARBA" id="ARBA00022801"/>
    </source>
</evidence>
<keyword evidence="4" id="KW-0808">Transferase</keyword>
<comment type="catalytic activity">
    <reaction evidence="20">
        <text>ATP + (deoxyribonucleotide)n-3'-hydroxyl + 5'-phospho-(deoxyribonucleotide)m = (deoxyribonucleotide)n+m + AMP + diphosphate.</text>
        <dbReference type="EC" id="6.5.1.1"/>
    </reaction>
</comment>
<dbReference type="InterPro" id="IPR014146">
    <property type="entry name" value="LigD_ligase_dom"/>
</dbReference>
<keyword evidence="3 23" id="KW-0436">Ligase</keyword>
<evidence type="ECO:0000313" key="24">
    <source>
        <dbReference type="Proteomes" id="UP000425817"/>
    </source>
</evidence>
<dbReference type="InterPro" id="IPR012340">
    <property type="entry name" value="NA-bd_OB-fold"/>
</dbReference>
<dbReference type="OrthoDB" id="9802472at2"/>
<dbReference type="CDD" id="cd04862">
    <property type="entry name" value="PaeLigD_Pol_like"/>
    <property type="match status" value="1"/>
</dbReference>
<evidence type="ECO:0000256" key="6">
    <source>
        <dbReference type="ARBA" id="ARBA00022722"/>
    </source>
</evidence>
<dbReference type="GO" id="GO:0003887">
    <property type="term" value="F:DNA-directed DNA polymerase activity"/>
    <property type="evidence" value="ECO:0007669"/>
    <property type="project" value="UniProtKB-KW"/>
</dbReference>
<evidence type="ECO:0000256" key="12">
    <source>
        <dbReference type="ARBA" id="ARBA00022840"/>
    </source>
</evidence>
<feature type="region of interest" description="Disordered" evidence="21">
    <location>
        <begin position="188"/>
        <end position="216"/>
    </location>
</feature>
<dbReference type="NCBIfam" id="TIGR02776">
    <property type="entry name" value="NHEJ_ligase_prk"/>
    <property type="match status" value="1"/>
</dbReference>
<dbReference type="NCBIfam" id="NF004628">
    <property type="entry name" value="PRK05972.1"/>
    <property type="match status" value="1"/>
</dbReference>
<evidence type="ECO:0000256" key="1">
    <source>
        <dbReference type="ARBA" id="ARBA00001936"/>
    </source>
</evidence>
<evidence type="ECO:0000256" key="5">
    <source>
        <dbReference type="ARBA" id="ARBA00022695"/>
    </source>
</evidence>
<keyword evidence="12" id="KW-0067">ATP-binding</keyword>
<proteinExistence type="predicted"/>
<dbReference type="Pfam" id="PF13298">
    <property type="entry name" value="LigD_N"/>
    <property type="match status" value="1"/>
</dbReference>
<dbReference type="EMBL" id="CP046622">
    <property type="protein sequence ID" value="QGW81611.1"/>
    <property type="molecule type" value="Genomic_DNA"/>
</dbReference>
<evidence type="ECO:0000259" key="22">
    <source>
        <dbReference type="PROSITE" id="PS50160"/>
    </source>
</evidence>
<dbReference type="Pfam" id="PF21686">
    <property type="entry name" value="LigD_Prim-Pol"/>
    <property type="match status" value="1"/>
</dbReference>
<evidence type="ECO:0000256" key="11">
    <source>
        <dbReference type="ARBA" id="ARBA00022839"/>
    </source>
</evidence>
<dbReference type="GO" id="GO:0003677">
    <property type="term" value="F:DNA binding"/>
    <property type="evidence" value="ECO:0007669"/>
    <property type="project" value="UniProtKB-KW"/>
</dbReference>
<keyword evidence="11" id="KW-0269">Exonuclease</keyword>
<evidence type="ECO:0000313" key="23">
    <source>
        <dbReference type="EMBL" id="QGW81611.1"/>
    </source>
</evidence>
<feature type="compositionally biased region" description="Low complexity" evidence="21">
    <location>
        <begin position="188"/>
        <end position="197"/>
    </location>
</feature>
<keyword evidence="6" id="KW-0540">Nuclease</keyword>
<keyword evidence="10" id="KW-0378">Hydrolase</keyword>
<keyword evidence="15" id="KW-0233">DNA recombination</keyword>
<dbReference type="Gene3D" id="2.40.50.140">
    <property type="entry name" value="Nucleic acid-binding proteins"/>
    <property type="match status" value="1"/>
</dbReference>
<keyword evidence="14" id="KW-0238">DNA-binding</keyword>
<keyword evidence="13" id="KW-0239">DNA-directed DNA polymerase</keyword>
<dbReference type="Pfam" id="PF04679">
    <property type="entry name" value="DNA_ligase_A_C"/>
    <property type="match status" value="1"/>
</dbReference>
<keyword evidence="18" id="KW-0511">Multifunctional enzyme</keyword>
<dbReference type="InterPro" id="IPR014145">
    <property type="entry name" value="LigD_pol_dom"/>
</dbReference>
<organism evidence="23 24">
    <name type="scientific">Variovorax paradoxus</name>
    <dbReference type="NCBI Taxonomy" id="34073"/>
    <lineage>
        <taxon>Bacteria</taxon>
        <taxon>Pseudomonadati</taxon>
        <taxon>Pseudomonadota</taxon>
        <taxon>Betaproteobacteria</taxon>
        <taxon>Burkholderiales</taxon>
        <taxon>Comamonadaceae</taxon>
        <taxon>Variovorax</taxon>
    </lineage>
</organism>
<gene>
    <name evidence="23" type="primary">ligD</name>
    <name evidence="23" type="ORF">GOQ09_08415</name>
</gene>
<dbReference type="PANTHER" id="PTHR42705:SF2">
    <property type="entry name" value="BIFUNCTIONAL NON-HOMOLOGOUS END JOINING PROTEIN LIGD"/>
    <property type="match status" value="1"/>
</dbReference>
<dbReference type="GO" id="GO:0006310">
    <property type="term" value="P:DNA recombination"/>
    <property type="evidence" value="ECO:0007669"/>
    <property type="project" value="UniProtKB-KW"/>
</dbReference>
<accession>A0A6I6HDL2</accession>
<dbReference type="RefSeq" id="WP_157613024.1">
    <property type="nucleotide sequence ID" value="NZ_CP046622.1"/>
</dbReference>
<dbReference type="Gene3D" id="3.90.920.10">
    <property type="entry name" value="DNA primase, PRIM domain"/>
    <property type="match status" value="1"/>
</dbReference>
<dbReference type="GO" id="GO:0004527">
    <property type="term" value="F:exonuclease activity"/>
    <property type="evidence" value="ECO:0007669"/>
    <property type="project" value="UniProtKB-KW"/>
</dbReference>
<evidence type="ECO:0000256" key="15">
    <source>
        <dbReference type="ARBA" id="ARBA00023172"/>
    </source>
</evidence>
<evidence type="ECO:0000256" key="19">
    <source>
        <dbReference type="ARBA" id="ARBA00029943"/>
    </source>
</evidence>
<dbReference type="GO" id="GO:0003910">
    <property type="term" value="F:DNA ligase (ATP) activity"/>
    <property type="evidence" value="ECO:0007669"/>
    <property type="project" value="UniProtKB-EC"/>
</dbReference>
<dbReference type="InterPro" id="IPR012310">
    <property type="entry name" value="DNA_ligase_ATP-dep_cent"/>
</dbReference>
<protein>
    <recommendedName>
        <fullName evidence="2">DNA ligase (ATP)</fullName>
        <ecNumber evidence="2">6.5.1.1</ecNumber>
    </recommendedName>
    <alternativeName>
        <fullName evidence="19">NHEJ DNA polymerase</fullName>
    </alternativeName>
</protein>
<feature type="region of interest" description="Disordered" evidence="21">
    <location>
        <begin position="1"/>
        <end position="30"/>
    </location>
</feature>
<dbReference type="InterPro" id="IPR033651">
    <property type="entry name" value="PaeLigD_Pol-like"/>
</dbReference>
<sequence>MARANPLKRYKEKRNFGVTPEPEEGGASAPGTLQFVVQKHWASRLHYDFRIELDGAMKSWAVPKGPSYDTHDKRMAVHVEDHPISYNRFEGVIPPKQYGAGKVIIWDKGTWTPIGDARKGYKAGNLKFELHGYKLRGKWALVRMHSSKDGKQDAWLLIKEHDDYARPAAEFSVVDQFPDSVAEMPMPTPAAAAAAHAAEAEPARKKRGKASGGGMPADAVKAAVPAKLSPLLATLVDGPPADPDNWFYEIKFDGYRLLARIDEKKDVQLITRNGHDWSSRMPQLVRAIKAMKLKPGWLDGEIVVLNESGGTDFQALQNAFDKEKTSNIVYFLFDLPYYDGFDLTGVPLVERRALLQSLLAKAPPEIRFSEIFDAPPEDIVASACKIGLEGVIGKRKNSTYASRRSPDWIKLKCSRRQEFVIGGYTDPKGSRVGIGALLIGVHDEKGNLIYSGAVGAGFNGRTLNEMLERLKPLGTDKRPFKDPTENDRRAHWVKPVLLAEVTFSEWTKDGHVRHPVFHSVRTDKPAKAIIREKPVHQPKAKPAANAGPEPSATMPANFKVSHADRVVDPTTGITKVEVVRFYGLVAPLMMEHLKSRPVSFVRAPQGIKGQLFFQKHLDEGQMAGVRQLDPALWPAHPELIEVASPLGLLSAAQMNVIELHTWNAVKTLIGKPDRMTFDLDPGEGVGWPMVLQATELMRVVLDELGLPSFCKTSGGKGLHVVVPLKRQYDWDTVKDFSQAIVRHMARTVPQMFVAKSGPSNRVGRIFIDYLRNGFGATTVCAWSVRARPGMGVSVPVEWAEVPTLVSGAQWTLRNIHARLDRGNDPWAGYAKAAVSPGAAMKRLGFEAAKLRAR</sequence>
<evidence type="ECO:0000256" key="21">
    <source>
        <dbReference type="SAM" id="MobiDB-lite"/>
    </source>
</evidence>
<dbReference type="InterPro" id="IPR052171">
    <property type="entry name" value="NHEJ_LigD"/>
</dbReference>
<dbReference type="InterPro" id="IPR014143">
    <property type="entry name" value="NHEJ_ligase_prk"/>
</dbReference>
<reference evidence="23 24" key="1">
    <citation type="submission" date="2019-12" db="EMBL/GenBank/DDBJ databases">
        <title>Hybrid Genome Assemblies of two High G+C Isolates from Undergraduate Microbiology Courses.</title>
        <authorList>
            <person name="Ne Ville C.J."/>
            <person name="Enright D."/>
            <person name="Hernandez I."/>
            <person name="Dodsworth J."/>
            <person name="Orwin P.M."/>
        </authorList>
    </citation>
    <scope>NUCLEOTIDE SEQUENCE [LARGE SCALE GENOMIC DNA]</scope>
    <source>
        <strain evidence="23 24">CSUSB</strain>
    </source>
</reference>
<dbReference type="NCBIfam" id="TIGR02779">
    <property type="entry name" value="NHEJ_ligase_lig"/>
    <property type="match status" value="1"/>
</dbReference>
<dbReference type="PROSITE" id="PS50160">
    <property type="entry name" value="DNA_LIGASE_A3"/>
    <property type="match status" value="1"/>
</dbReference>
<dbReference type="GO" id="GO:0046872">
    <property type="term" value="F:metal ion binding"/>
    <property type="evidence" value="ECO:0007669"/>
    <property type="project" value="UniProtKB-KW"/>
</dbReference>
<evidence type="ECO:0000256" key="2">
    <source>
        <dbReference type="ARBA" id="ARBA00012727"/>
    </source>
</evidence>
<dbReference type="AlphaFoldDB" id="A0A6I6HDL2"/>
<feature type="compositionally biased region" description="Basic residues" evidence="21">
    <location>
        <begin position="1"/>
        <end position="12"/>
    </location>
</feature>